<proteinExistence type="predicted"/>
<evidence type="ECO:0000313" key="1">
    <source>
        <dbReference type="EMBL" id="CAI8005305.1"/>
    </source>
</evidence>
<accession>A0AA35W824</accession>
<comment type="caution">
    <text evidence="1">The sequence shown here is derived from an EMBL/GenBank/DDBJ whole genome shotgun (WGS) entry which is preliminary data.</text>
</comment>
<feature type="non-terminal residue" evidence="1">
    <location>
        <position position="96"/>
    </location>
</feature>
<name>A0AA35W824_GEOBA</name>
<dbReference type="EMBL" id="CASHTH010000596">
    <property type="protein sequence ID" value="CAI8005305.1"/>
    <property type="molecule type" value="Genomic_DNA"/>
</dbReference>
<keyword evidence="2" id="KW-1185">Reference proteome</keyword>
<dbReference type="AlphaFoldDB" id="A0AA35W824"/>
<feature type="non-terminal residue" evidence="1">
    <location>
        <position position="1"/>
    </location>
</feature>
<gene>
    <name evidence="1" type="ORF">GBAR_LOCUS4135</name>
</gene>
<reference evidence="1" key="1">
    <citation type="submission" date="2023-03" db="EMBL/GenBank/DDBJ databases">
        <authorList>
            <person name="Steffen K."/>
            <person name="Cardenas P."/>
        </authorList>
    </citation>
    <scope>NUCLEOTIDE SEQUENCE</scope>
</reference>
<organism evidence="1 2">
    <name type="scientific">Geodia barretti</name>
    <name type="common">Barrett's horny sponge</name>
    <dbReference type="NCBI Taxonomy" id="519541"/>
    <lineage>
        <taxon>Eukaryota</taxon>
        <taxon>Metazoa</taxon>
        <taxon>Porifera</taxon>
        <taxon>Demospongiae</taxon>
        <taxon>Heteroscleromorpha</taxon>
        <taxon>Tetractinellida</taxon>
        <taxon>Astrophorina</taxon>
        <taxon>Geodiidae</taxon>
        <taxon>Geodia</taxon>
    </lineage>
</organism>
<evidence type="ECO:0000313" key="2">
    <source>
        <dbReference type="Proteomes" id="UP001174909"/>
    </source>
</evidence>
<protein>
    <submittedName>
        <fullName evidence="1">Uncharacterized protein</fullName>
    </submittedName>
</protein>
<sequence length="96" mass="11053">SHLAGHGRHHLHLFVVQPDCCRQLTRLSNCEIPPAKILWKTSPVRSDCSTGVDAILKQVHEQCWAREKVVHKDMVVFSHKRPCQGLHHRPPKTKLR</sequence>
<dbReference type="Proteomes" id="UP001174909">
    <property type="component" value="Unassembled WGS sequence"/>
</dbReference>